<evidence type="ECO:0000313" key="1">
    <source>
        <dbReference type="EMBL" id="AMM44572.1"/>
    </source>
</evidence>
<dbReference type="RefSeq" id="YP_009302028.1">
    <property type="nucleotide sequence ID" value="NC_031241.1"/>
</dbReference>
<dbReference type="InterPro" id="IPR008767">
    <property type="entry name" value="Phage_SPP1_head-tail_adaptor"/>
</dbReference>
<protein>
    <submittedName>
        <fullName evidence="1">Head-tail adaptor</fullName>
    </submittedName>
</protein>
<evidence type="ECO:0000313" key="2">
    <source>
        <dbReference type="Proteomes" id="UP000202699"/>
    </source>
</evidence>
<reference evidence="1" key="1">
    <citation type="submission" date="2016-01" db="EMBL/GenBank/DDBJ databases">
        <title>A eukaryotic-like serine/threonine kinase protects bacteria against viruses.</title>
        <authorList>
            <person name="Depardieu F."/>
            <person name="Didier J.-P."/>
            <person name="Bernheim A."/>
            <person name="Sherlock A."/>
            <person name="Molina H."/>
            <person name="Duclos B."/>
            <person name="Bikard D."/>
        </authorList>
    </citation>
    <scope>NUCLEOTIDE SEQUENCE [LARGE SCALE GENOMIC DNA]</scope>
</reference>
<dbReference type="GeneID" id="29122875"/>
<dbReference type="Gene3D" id="2.40.10.270">
    <property type="entry name" value="Bacteriophage SPP1 head-tail adaptor protein"/>
    <property type="match status" value="1"/>
</dbReference>
<sequence length="109" mass="12693">MFNPLNEFPHTIELGSREVVGEYPREQERFKSEKTIQGFMDTPTSSEQLKFHQMNQSYDRNLYTPYSLPITNKNLFKYNGKTYEVVGEPVDQGGQQEINLTRLKECPIG</sequence>
<accession>A0A141VTM9</accession>
<dbReference type="OrthoDB" id="14856at10239"/>
<dbReference type="KEGG" id="vg:29122875"/>
<organism evidence="1 2">
    <name type="scientific">Staphylococcus phage CNPx</name>
    <dbReference type="NCBI Taxonomy" id="1792269"/>
    <lineage>
        <taxon>Viruses</taxon>
        <taxon>Duplodnaviria</taxon>
        <taxon>Heunggongvirae</taxon>
        <taxon>Uroviricota</taxon>
        <taxon>Caudoviricetes</taxon>
        <taxon>Rockefellervirus</taxon>
        <taxon>Rockefellervirus CNPx</taxon>
    </lineage>
</organism>
<dbReference type="NCBIfam" id="TIGR01563">
    <property type="entry name" value="gp16_SPP1"/>
    <property type="match status" value="1"/>
</dbReference>
<proteinExistence type="predicted"/>
<dbReference type="Proteomes" id="UP000202699">
    <property type="component" value="Segment"/>
</dbReference>
<keyword evidence="2" id="KW-1185">Reference proteome</keyword>
<dbReference type="InterPro" id="IPR038666">
    <property type="entry name" value="SSP1_head-tail_sf"/>
</dbReference>
<name>A0A141VTM9_9CAUD</name>
<dbReference type="EMBL" id="KU598975">
    <property type="protein sequence ID" value="AMM44572.1"/>
    <property type="molecule type" value="Genomic_DNA"/>
</dbReference>